<protein>
    <submittedName>
        <fullName evidence="1">Uncharacterized protein</fullName>
    </submittedName>
</protein>
<organism evidence="1 2">
    <name type="scientific">Bremia lactucae</name>
    <name type="common">Lettuce downy mildew</name>
    <dbReference type="NCBI Taxonomy" id="4779"/>
    <lineage>
        <taxon>Eukaryota</taxon>
        <taxon>Sar</taxon>
        <taxon>Stramenopiles</taxon>
        <taxon>Oomycota</taxon>
        <taxon>Peronosporomycetes</taxon>
        <taxon>Peronosporales</taxon>
        <taxon>Peronosporaceae</taxon>
        <taxon>Bremia</taxon>
    </lineage>
</organism>
<dbReference type="GeneID" id="94349912"/>
<dbReference type="RefSeq" id="XP_067822492.1">
    <property type="nucleotide sequence ID" value="XM_067964241.1"/>
</dbReference>
<dbReference type="Proteomes" id="UP000294530">
    <property type="component" value="Unassembled WGS sequence"/>
</dbReference>
<proteinExistence type="predicted"/>
<name>A0A976IJL2_BRELC</name>
<gene>
    <name evidence="1" type="ORF">CCR75_006170</name>
</gene>
<evidence type="ECO:0000313" key="1">
    <source>
        <dbReference type="EMBL" id="TDH72993.1"/>
    </source>
</evidence>
<comment type="caution">
    <text evidence="1">The sequence shown here is derived from an EMBL/GenBank/DDBJ whole genome shotgun (WGS) entry which is preliminary data.</text>
</comment>
<keyword evidence="2" id="KW-1185">Reference proteome</keyword>
<accession>A0A976IJL2</accession>
<sequence length="66" mass="7714">MHYHCEGASAAVQYQIRHEVHAQARPHLLTFNELIEAKEHDFPVELLIWEGLRLEHTSERIRCPVG</sequence>
<dbReference type="AlphaFoldDB" id="A0A976IJL2"/>
<dbReference type="EMBL" id="SHOA02000001">
    <property type="protein sequence ID" value="TDH72993.1"/>
    <property type="molecule type" value="Genomic_DNA"/>
</dbReference>
<evidence type="ECO:0000313" key="2">
    <source>
        <dbReference type="Proteomes" id="UP000294530"/>
    </source>
</evidence>
<reference evidence="1 2" key="1">
    <citation type="journal article" date="2021" name="Genome Biol.">
        <title>AFLAP: assembly-free linkage analysis pipeline using k-mers from genome sequencing data.</title>
        <authorList>
            <person name="Fletcher K."/>
            <person name="Zhang L."/>
            <person name="Gil J."/>
            <person name="Han R."/>
            <person name="Cavanaugh K."/>
            <person name="Michelmore R."/>
        </authorList>
    </citation>
    <scope>NUCLEOTIDE SEQUENCE [LARGE SCALE GENOMIC DNA]</scope>
    <source>
        <strain evidence="1 2">SF5</strain>
    </source>
</reference>
<dbReference type="KEGG" id="blac:94349912"/>